<evidence type="ECO:0000313" key="9">
    <source>
        <dbReference type="Proteomes" id="UP000177130"/>
    </source>
</evidence>
<keyword evidence="5 6" id="KW-0472">Membrane</keyword>
<dbReference type="PANTHER" id="PTHR42709:SF6">
    <property type="entry name" value="UNDECAPRENYL PHOSPHATE TRANSPORTER A"/>
    <property type="match status" value="1"/>
</dbReference>
<evidence type="ECO:0000256" key="6">
    <source>
        <dbReference type="SAM" id="Phobius"/>
    </source>
</evidence>
<gene>
    <name evidence="8" type="ORF">A3C72_03660</name>
</gene>
<feature type="transmembrane region" description="Helical" evidence="6">
    <location>
        <begin position="107"/>
        <end position="126"/>
    </location>
</feature>
<keyword evidence="4 6" id="KW-1133">Transmembrane helix</keyword>
<dbReference type="InterPro" id="IPR051311">
    <property type="entry name" value="DedA_domain"/>
</dbReference>
<reference evidence="8 9" key="1">
    <citation type="journal article" date="2016" name="Nat. Commun.">
        <title>Thousands of microbial genomes shed light on interconnected biogeochemical processes in an aquifer system.</title>
        <authorList>
            <person name="Anantharaman K."/>
            <person name="Brown C.T."/>
            <person name="Hug L.A."/>
            <person name="Sharon I."/>
            <person name="Castelle C.J."/>
            <person name="Probst A.J."/>
            <person name="Thomas B.C."/>
            <person name="Singh A."/>
            <person name="Wilkins M.J."/>
            <person name="Karaoz U."/>
            <person name="Brodie E.L."/>
            <person name="Williams K.H."/>
            <person name="Hubbard S.S."/>
            <person name="Banfield J.F."/>
        </authorList>
    </citation>
    <scope>NUCLEOTIDE SEQUENCE [LARGE SCALE GENOMIC DNA]</scope>
</reference>
<evidence type="ECO:0000256" key="1">
    <source>
        <dbReference type="ARBA" id="ARBA00004651"/>
    </source>
</evidence>
<keyword evidence="3 6" id="KW-0812">Transmembrane</keyword>
<comment type="subcellular location">
    <subcellularLocation>
        <location evidence="1">Cell membrane</location>
        <topology evidence="1">Multi-pass membrane protein</topology>
    </subcellularLocation>
</comment>
<proteinExistence type="predicted"/>
<evidence type="ECO:0000256" key="3">
    <source>
        <dbReference type="ARBA" id="ARBA00022692"/>
    </source>
</evidence>
<evidence type="ECO:0000259" key="7">
    <source>
        <dbReference type="Pfam" id="PF09335"/>
    </source>
</evidence>
<feature type="transmembrane region" description="Helical" evidence="6">
    <location>
        <begin position="164"/>
        <end position="183"/>
    </location>
</feature>
<evidence type="ECO:0000256" key="5">
    <source>
        <dbReference type="ARBA" id="ARBA00023136"/>
    </source>
</evidence>
<dbReference type="InterPro" id="IPR032816">
    <property type="entry name" value="VTT_dom"/>
</dbReference>
<name>A0A1G2MIV8_9BACT</name>
<dbReference type="Proteomes" id="UP000177130">
    <property type="component" value="Unassembled WGS sequence"/>
</dbReference>
<organism evidence="8 9">
    <name type="scientific">Candidatus Taylorbacteria bacterium RIFCSPHIGHO2_02_FULL_43_32b</name>
    <dbReference type="NCBI Taxonomy" id="1802306"/>
    <lineage>
        <taxon>Bacteria</taxon>
        <taxon>Candidatus Tayloriibacteriota</taxon>
    </lineage>
</organism>
<accession>A0A1G2MIV8</accession>
<dbReference type="STRING" id="1802306.A3C72_03660"/>
<feature type="transmembrane region" description="Helical" evidence="6">
    <location>
        <begin position="138"/>
        <end position="158"/>
    </location>
</feature>
<evidence type="ECO:0000313" key="8">
    <source>
        <dbReference type="EMBL" id="OHA23797.1"/>
    </source>
</evidence>
<dbReference type="AlphaFoldDB" id="A0A1G2MIV8"/>
<sequence>MEQILTLLQTYGYIILIPLAAFEGQVVALVSGFLVYLGIFHIVPVFIIFILGDFVPDVAYYWIGRLGNKKNFLEKYGNKVKIVSDNFYIIERLWNVHSKKTMMASKLAYGLSTPLLISAGLVKLPFKKFALYSFLMSIGQYSIILSLGFFLGHSYYLAAGYIENAGLIVALLVIIIVSIYVFISKRAKKEVLKMEKEEEKQTN</sequence>
<dbReference type="PANTHER" id="PTHR42709">
    <property type="entry name" value="ALKALINE PHOSPHATASE LIKE PROTEIN"/>
    <property type="match status" value="1"/>
</dbReference>
<dbReference type="GO" id="GO:0005886">
    <property type="term" value="C:plasma membrane"/>
    <property type="evidence" value="ECO:0007669"/>
    <property type="project" value="UniProtKB-SubCell"/>
</dbReference>
<dbReference type="Pfam" id="PF09335">
    <property type="entry name" value="VTT_dom"/>
    <property type="match status" value="1"/>
</dbReference>
<feature type="domain" description="VTT" evidence="7">
    <location>
        <begin position="28"/>
        <end position="148"/>
    </location>
</feature>
<comment type="caution">
    <text evidence="8">The sequence shown here is derived from an EMBL/GenBank/DDBJ whole genome shotgun (WGS) entry which is preliminary data.</text>
</comment>
<evidence type="ECO:0000256" key="2">
    <source>
        <dbReference type="ARBA" id="ARBA00022475"/>
    </source>
</evidence>
<keyword evidence="2" id="KW-1003">Cell membrane</keyword>
<evidence type="ECO:0000256" key="4">
    <source>
        <dbReference type="ARBA" id="ARBA00022989"/>
    </source>
</evidence>
<protein>
    <recommendedName>
        <fullName evidence="7">VTT domain-containing protein</fullName>
    </recommendedName>
</protein>
<dbReference type="EMBL" id="MHRK01000026">
    <property type="protein sequence ID" value="OHA23797.1"/>
    <property type="molecule type" value="Genomic_DNA"/>
</dbReference>